<dbReference type="EMBL" id="AZEC01000005">
    <property type="protein sequence ID" value="KRL12895.1"/>
    <property type="molecule type" value="Genomic_DNA"/>
</dbReference>
<dbReference type="InterPro" id="IPR001537">
    <property type="entry name" value="SpoU_MeTrfase"/>
</dbReference>
<dbReference type="Pfam" id="PF22435">
    <property type="entry name" value="MRM3-like_sub_bind"/>
    <property type="match status" value="1"/>
</dbReference>
<evidence type="ECO:0000313" key="6">
    <source>
        <dbReference type="Proteomes" id="UP000051330"/>
    </source>
</evidence>
<keyword evidence="2 5" id="KW-0489">Methyltransferase</keyword>
<keyword evidence="6" id="KW-1185">Reference proteome</keyword>
<dbReference type="SUPFAM" id="SSF55315">
    <property type="entry name" value="L30e-like"/>
    <property type="match status" value="1"/>
</dbReference>
<dbReference type="Gene3D" id="3.40.1280.10">
    <property type="match status" value="1"/>
</dbReference>
<evidence type="ECO:0000313" key="5">
    <source>
        <dbReference type="EMBL" id="KRL12895.1"/>
    </source>
</evidence>
<dbReference type="Gene3D" id="3.30.1330.30">
    <property type="match status" value="1"/>
</dbReference>
<dbReference type="GO" id="GO:0006396">
    <property type="term" value="P:RNA processing"/>
    <property type="evidence" value="ECO:0007669"/>
    <property type="project" value="InterPro"/>
</dbReference>
<feature type="domain" description="RNA 2-O ribose methyltransferase substrate binding" evidence="4">
    <location>
        <begin position="31"/>
        <end position="100"/>
    </location>
</feature>
<evidence type="ECO:0000259" key="4">
    <source>
        <dbReference type="SMART" id="SM00967"/>
    </source>
</evidence>
<dbReference type="Pfam" id="PF00588">
    <property type="entry name" value="SpoU_methylase"/>
    <property type="match status" value="1"/>
</dbReference>
<dbReference type="STRING" id="1423792.FD09_GL002434"/>
<reference evidence="5 6" key="1">
    <citation type="journal article" date="2015" name="Genome Announc.">
        <title>Expanding the biotechnology potential of lactobacilli through comparative genomics of 213 strains and associated genera.</title>
        <authorList>
            <person name="Sun Z."/>
            <person name="Harris H.M."/>
            <person name="McCann A."/>
            <person name="Guo C."/>
            <person name="Argimon S."/>
            <person name="Zhang W."/>
            <person name="Yang X."/>
            <person name="Jeffery I.B."/>
            <person name="Cooney J.C."/>
            <person name="Kagawa T.F."/>
            <person name="Liu W."/>
            <person name="Song Y."/>
            <person name="Salvetti E."/>
            <person name="Wrobel A."/>
            <person name="Rasinkangas P."/>
            <person name="Parkhill J."/>
            <person name="Rea M.C."/>
            <person name="O'Sullivan O."/>
            <person name="Ritari J."/>
            <person name="Douillard F.P."/>
            <person name="Paul Ross R."/>
            <person name="Yang R."/>
            <person name="Briner A.E."/>
            <person name="Felis G.E."/>
            <person name="de Vos W.M."/>
            <person name="Barrangou R."/>
            <person name="Klaenhammer T.R."/>
            <person name="Caufield P.W."/>
            <person name="Cui Y."/>
            <person name="Zhang H."/>
            <person name="O'Toole P.W."/>
        </authorList>
    </citation>
    <scope>NUCLEOTIDE SEQUENCE [LARGE SCALE GENOMIC DNA]</scope>
    <source>
        <strain evidence="5 6">DSM 12744</strain>
    </source>
</reference>
<dbReference type="Proteomes" id="UP000051330">
    <property type="component" value="Unassembled WGS sequence"/>
</dbReference>
<dbReference type="GO" id="GO:0008173">
    <property type="term" value="F:RNA methyltransferase activity"/>
    <property type="evidence" value="ECO:0007669"/>
    <property type="project" value="InterPro"/>
</dbReference>
<dbReference type="InterPro" id="IPR029026">
    <property type="entry name" value="tRNA_m1G_MTases_N"/>
</dbReference>
<dbReference type="InterPro" id="IPR029028">
    <property type="entry name" value="Alpha/beta_knot_MTases"/>
</dbReference>
<dbReference type="InterPro" id="IPR013123">
    <property type="entry name" value="SpoU_subst-bd"/>
</dbReference>
<dbReference type="PANTHER" id="PTHR43191:SF2">
    <property type="entry name" value="RRNA METHYLTRANSFERASE 3, MITOCHONDRIAL"/>
    <property type="match status" value="1"/>
</dbReference>
<dbReference type="PATRIC" id="fig|1423792.3.peg.2482"/>
<dbReference type="RefSeq" id="WP_057819723.1">
    <property type="nucleotide sequence ID" value="NZ_AZEC01000005.1"/>
</dbReference>
<gene>
    <name evidence="5" type="ORF">FD09_GL002434</name>
</gene>
<evidence type="ECO:0000256" key="2">
    <source>
        <dbReference type="ARBA" id="ARBA00022603"/>
    </source>
</evidence>
<name>A0A0R1MXM4_9LACO</name>
<organism evidence="5 6">
    <name type="scientific">Schleiferilactobacillus perolens DSM 12744</name>
    <dbReference type="NCBI Taxonomy" id="1423792"/>
    <lineage>
        <taxon>Bacteria</taxon>
        <taxon>Bacillati</taxon>
        <taxon>Bacillota</taxon>
        <taxon>Bacilli</taxon>
        <taxon>Lactobacillales</taxon>
        <taxon>Lactobacillaceae</taxon>
        <taxon>Schleiferilactobacillus</taxon>
    </lineage>
</organism>
<dbReference type="OrthoDB" id="9785673at2"/>
<accession>A0A0R1MXM4</accession>
<dbReference type="GO" id="GO:0003723">
    <property type="term" value="F:RNA binding"/>
    <property type="evidence" value="ECO:0007669"/>
    <property type="project" value="InterPro"/>
</dbReference>
<dbReference type="InterPro" id="IPR053888">
    <property type="entry name" value="MRM3-like_sub_bind"/>
</dbReference>
<protein>
    <submittedName>
        <fullName evidence="5">RNA methyltransferase, TrmH family</fullName>
    </submittedName>
</protein>
<evidence type="ECO:0000256" key="1">
    <source>
        <dbReference type="ARBA" id="ARBA00007228"/>
    </source>
</evidence>
<evidence type="ECO:0000256" key="3">
    <source>
        <dbReference type="ARBA" id="ARBA00022679"/>
    </source>
</evidence>
<sequence length="251" mass="27142">MEYIESIRNEQIKNAVKLQTKKYQIKENAYFLEGPHLINEAVAAGVPLQQLLITENHEDDHVVKQYYDNSWVIADNVAKHLAATETNQGMFAIAPIPTMTLPEQISGGWLLLDAVQDPGNVGTMIRTADAAGYAGVIIGTGTAWPFNPKVVRAMQGSQFHLRLVQMPLADAIAQFQAAQAPVYGTLVNQDAVDYRTVKPTGTFGLVIGNEGNGMNPELAKETTANLVIPLPGKAESLNAAIAAGVLMFQMV</sequence>
<dbReference type="SUPFAM" id="SSF75217">
    <property type="entry name" value="alpha/beta knot"/>
    <property type="match status" value="1"/>
</dbReference>
<dbReference type="GO" id="GO:0005737">
    <property type="term" value="C:cytoplasm"/>
    <property type="evidence" value="ECO:0007669"/>
    <property type="project" value="UniProtKB-ARBA"/>
</dbReference>
<comment type="caution">
    <text evidence="5">The sequence shown here is derived from an EMBL/GenBank/DDBJ whole genome shotgun (WGS) entry which is preliminary data.</text>
</comment>
<proteinExistence type="inferred from homology"/>
<dbReference type="CDD" id="cd18095">
    <property type="entry name" value="SpoU-like_rRNA-MTase"/>
    <property type="match status" value="1"/>
</dbReference>
<dbReference type="InterPro" id="IPR029064">
    <property type="entry name" value="Ribosomal_eL30-like_sf"/>
</dbReference>
<dbReference type="GO" id="GO:0032259">
    <property type="term" value="P:methylation"/>
    <property type="evidence" value="ECO:0007669"/>
    <property type="project" value="UniProtKB-KW"/>
</dbReference>
<dbReference type="InterPro" id="IPR051259">
    <property type="entry name" value="rRNA_Methyltransferase"/>
</dbReference>
<keyword evidence="3 5" id="KW-0808">Transferase</keyword>
<dbReference type="SMART" id="SM00967">
    <property type="entry name" value="SpoU_sub_bind"/>
    <property type="match status" value="1"/>
</dbReference>
<dbReference type="AlphaFoldDB" id="A0A0R1MXM4"/>
<comment type="similarity">
    <text evidence="1">Belongs to the class IV-like SAM-binding methyltransferase superfamily. RNA methyltransferase TrmH family.</text>
</comment>
<dbReference type="PANTHER" id="PTHR43191">
    <property type="entry name" value="RRNA METHYLTRANSFERASE 3"/>
    <property type="match status" value="1"/>
</dbReference>